<evidence type="ECO:0000259" key="1">
    <source>
        <dbReference type="Pfam" id="PF01408"/>
    </source>
</evidence>
<sequence length="486" mass="53154">MVAATVSTAHGTYTVLGDGRSLNLFEADAIPNQGYDAYRAGTLIAAGWLCQNASQLAPGVHVEVVDHVIRASGLYEAYYDTYLATTPNNESPTADEPRPRHSPDVNGLRACVIGYGVAGRLHAEILAEAGASLTILDPKHQDLPKGFRSFTAGVDELPDVVGSSVALWSVCCPTADHLPVLRAILERDPQARVLLEKPACQGHEIADLTALLSSHSNARLVVVDQYRYSRAIEVLRRLIGELEPHSSLDHIGITFSKNRAVDIAHGRFVDRSYGVLGYEWLHMLAALRHLLPSNAWATYLASAPHRSELTATYDPHTFVSALTERTNIVVDNRHIGLELATTITGSTVILGSTPRVGPSGQDRWLRNRRPSDDRHRHISVRAGRTRFVAHLDPVTAPDGWQLDRNQHRVTAHRDGLLVHDTVVDDSPLHTAVRNAVSQLLSDDVLLPPDLDPLRRIADLAQFLRVQQPNHGRMPTEAGPAGLAHVM</sequence>
<comment type="caution">
    <text evidence="2">The sequence shown here is derived from an EMBL/GenBank/DDBJ whole genome shotgun (WGS) entry which is preliminary data.</text>
</comment>
<organism evidence="2 3">
    <name type="scientific">Micromonospora craniellae</name>
    <dbReference type="NCBI Taxonomy" id="2294034"/>
    <lineage>
        <taxon>Bacteria</taxon>
        <taxon>Bacillati</taxon>
        <taxon>Actinomycetota</taxon>
        <taxon>Actinomycetes</taxon>
        <taxon>Micromonosporales</taxon>
        <taxon>Micromonosporaceae</taxon>
        <taxon>Micromonospora</taxon>
    </lineage>
</organism>
<gene>
    <name evidence="2" type="ORF">D0Q02_30180</name>
</gene>
<dbReference type="RefSeq" id="WP_117231303.1">
    <property type="nucleotide sequence ID" value="NZ_CP061725.1"/>
</dbReference>
<dbReference type="SUPFAM" id="SSF51735">
    <property type="entry name" value="NAD(P)-binding Rossmann-fold domains"/>
    <property type="match status" value="1"/>
</dbReference>
<proteinExistence type="predicted"/>
<feature type="domain" description="Gfo/Idh/MocA-like oxidoreductase N-terminal" evidence="1">
    <location>
        <begin position="109"/>
        <end position="214"/>
    </location>
</feature>
<evidence type="ECO:0000313" key="2">
    <source>
        <dbReference type="EMBL" id="RFS40938.1"/>
    </source>
</evidence>
<dbReference type="Gene3D" id="3.30.360.10">
    <property type="entry name" value="Dihydrodipicolinate Reductase, domain 2"/>
    <property type="match status" value="1"/>
</dbReference>
<accession>A0A372FQZ8</accession>
<dbReference type="Gene3D" id="3.40.50.720">
    <property type="entry name" value="NAD(P)-binding Rossmann-like Domain"/>
    <property type="match status" value="1"/>
</dbReference>
<keyword evidence="3" id="KW-1185">Reference proteome</keyword>
<dbReference type="InterPro" id="IPR000683">
    <property type="entry name" value="Gfo/Idh/MocA-like_OxRdtase_N"/>
</dbReference>
<dbReference type="InterPro" id="IPR036291">
    <property type="entry name" value="NAD(P)-bd_dom_sf"/>
</dbReference>
<dbReference type="AlphaFoldDB" id="A0A372FQZ8"/>
<evidence type="ECO:0000313" key="3">
    <source>
        <dbReference type="Proteomes" id="UP000262621"/>
    </source>
</evidence>
<dbReference type="OrthoDB" id="505700at2"/>
<protein>
    <recommendedName>
        <fullName evidence="1">Gfo/Idh/MocA-like oxidoreductase N-terminal domain-containing protein</fullName>
    </recommendedName>
</protein>
<reference evidence="2 3" key="1">
    <citation type="submission" date="2018-08" db="EMBL/GenBank/DDBJ databases">
        <title>Verrucosispora craniellae sp. nov., isolated from a marine sponge in the South China Sea.</title>
        <authorList>
            <person name="Li L."/>
            <person name="Lin H.W."/>
        </authorList>
    </citation>
    <scope>NUCLEOTIDE SEQUENCE [LARGE SCALE GENOMIC DNA]</scope>
    <source>
        <strain evidence="2 3">LHW63014</strain>
    </source>
</reference>
<dbReference type="EMBL" id="QVFU01000097">
    <property type="protein sequence ID" value="RFS40938.1"/>
    <property type="molecule type" value="Genomic_DNA"/>
</dbReference>
<name>A0A372FQZ8_9ACTN</name>
<dbReference type="GO" id="GO:0000166">
    <property type="term" value="F:nucleotide binding"/>
    <property type="evidence" value="ECO:0007669"/>
    <property type="project" value="InterPro"/>
</dbReference>
<dbReference type="Proteomes" id="UP000262621">
    <property type="component" value="Unassembled WGS sequence"/>
</dbReference>
<dbReference type="Pfam" id="PF01408">
    <property type="entry name" value="GFO_IDH_MocA"/>
    <property type="match status" value="1"/>
</dbReference>